<keyword evidence="3" id="KW-1185">Reference proteome</keyword>
<gene>
    <name evidence="2" type="ORF">Q31a_55650</name>
</gene>
<dbReference type="AlphaFoldDB" id="A0A518GF37"/>
<evidence type="ECO:0000313" key="2">
    <source>
        <dbReference type="EMBL" id="QDV27177.1"/>
    </source>
</evidence>
<reference evidence="2 3" key="1">
    <citation type="submission" date="2019-02" db="EMBL/GenBank/DDBJ databases">
        <title>Deep-cultivation of Planctomycetes and their phenomic and genomic characterization uncovers novel biology.</title>
        <authorList>
            <person name="Wiegand S."/>
            <person name="Jogler M."/>
            <person name="Boedeker C."/>
            <person name="Pinto D."/>
            <person name="Vollmers J."/>
            <person name="Rivas-Marin E."/>
            <person name="Kohn T."/>
            <person name="Peeters S.H."/>
            <person name="Heuer A."/>
            <person name="Rast P."/>
            <person name="Oberbeckmann S."/>
            <person name="Bunk B."/>
            <person name="Jeske O."/>
            <person name="Meyerdierks A."/>
            <person name="Storesund J.E."/>
            <person name="Kallscheuer N."/>
            <person name="Luecker S."/>
            <person name="Lage O.M."/>
            <person name="Pohl T."/>
            <person name="Merkel B.J."/>
            <person name="Hornburger P."/>
            <person name="Mueller R.-W."/>
            <person name="Bruemmer F."/>
            <person name="Labrenz M."/>
            <person name="Spormann A.M."/>
            <person name="Op den Camp H."/>
            <person name="Overmann J."/>
            <person name="Amann R."/>
            <person name="Jetten M.S.M."/>
            <person name="Mascher T."/>
            <person name="Medema M.H."/>
            <person name="Devos D.P."/>
            <person name="Kaster A.-K."/>
            <person name="Ovreas L."/>
            <person name="Rohde M."/>
            <person name="Galperin M.Y."/>
            <person name="Jogler C."/>
        </authorList>
    </citation>
    <scope>NUCLEOTIDE SEQUENCE [LARGE SCALE GENOMIC DNA]</scope>
    <source>
        <strain evidence="2 3">Q31a</strain>
    </source>
</reference>
<dbReference type="KEGG" id="ahel:Q31a_55650"/>
<accession>A0A518GF37</accession>
<evidence type="ECO:0000256" key="1">
    <source>
        <dbReference type="SAM" id="MobiDB-lite"/>
    </source>
</evidence>
<name>A0A518GF37_9BACT</name>
<dbReference type="EMBL" id="CP036298">
    <property type="protein sequence ID" value="QDV27177.1"/>
    <property type="molecule type" value="Genomic_DNA"/>
</dbReference>
<dbReference type="Proteomes" id="UP000318017">
    <property type="component" value="Chromosome"/>
</dbReference>
<protein>
    <submittedName>
        <fullName evidence="2">Uncharacterized protein</fullName>
    </submittedName>
</protein>
<sequence>MMSLPSSMRSIRRFSSPTPRPKYRMSRDISRKTLAPVRTGRARAATDFVEPEKTRLWHSTSTAVSVVRQYAVYKFESSTQSL</sequence>
<evidence type="ECO:0000313" key="3">
    <source>
        <dbReference type="Proteomes" id="UP000318017"/>
    </source>
</evidence>
<feature type="compositionally biased region" description="Polar residues" evidence="1">
    <location>
        <begin position="1"/>
        <end position="17"/>
    </location>
</feature>
<feature type="region of interest" description="Disordered" evidence="1">
    <location>
        <begin position="1"/>
        <end position="29"/>
    </location>
</feature>
<proteinExistence type="predicted"/>
<organism evidence="2 3">
    <name type="scientific">Aureliella helgolandensis</name>
    <dbReference type="NCBI Taxonomy" id="2527968"/>
    <lineage>
        <taxon>Bacteria</taxon>
        <taxon>Pseudomonadati</taxon>
        <taxon>Planctomycetota</taxon>
        <taxon>Planctomycetia</taxon>
        <taxon>Pirellulales</taxon>
        <taxon>Pirellulaceae</taxon>
        <taxon>Aureliella</taxon>
    </lineage>
</organism>